<dbReference type="EMBL" id="BQNB010009376">
    <property type="protein sequence ID" value="GJS62670.1"/>
    <property type="molecule type" value="Genomic_DNA"/>
</dbReference>
<keyword evidence="4" id="KW-1185">Reference proteome</keyword>
<name>A0ABQ4XBL8_9ASTR</name>
<evidence type="ECO:0000313" key="4">
    <source>
        <dbReference type="Proteomes" id="UP001151760"/>
    </source>
</evidence>
<reference evidence="3" key="2">
    <citation type="submission" date="2022-01" db="EMBL/GenBank/DDBJ databases">
        <authorList>
            <person name="Yamashiro T."/>
            <person name="Shiraishi A."/>
            <person name="Satake H."/>
            <person name="Nakayama K."/>
        </authorList>
    </citation>
    <scope>NUCLEOTIDE SEQUENCE</scope>
</reference>
<accession>A0ABQ4XBL8</accession>
<comment type="caution">
    <text evidence="3">The sequence shown here is derived from an EMBL/GenBank/DDBJ whole genome shotgun (WGS) entry which is preliminary data.</text>
</comment>
<dbReference type="PANTHER" id="PTHR11439:SF495">
    <property type="entry name" value="REVERSE TRANSCRIPTASE, RNA-DEPENDENT DNA POLYMERASE-RELATED"/>
    <property type="match status" value="1"/>
</dbReference>
<feature type="compositionally biased region" description="Polar residues" evidence="2">
    <location>
        <begin position="918"/>
        <end position="927"/>
    </location>
</feature>
<feature type="region of interest" description="Disordered" evidence="2">
    <location>
        <begin position="135"/>
        <end position="156"/>
    </location>
</feature>
<proteinExistence type="predicted"/>
<evidence type="ECO:0000313" key="3">
    <source>
        <dbReference type="EMBL" id="GJS62670.1"/>
    </source>
</evidence>
<evidence type="ECO:0000256" key="1">
    <source>
        <dbReference type="SAM" id="Coils"/>
    </source>
</evidence>
<feature type="compositionally biased region" description="Basic and acidic residues" evidence="2">
    <location>
        <begin position="671"/>
        <end position="683"/>
    </location>
</feature>
<reference evidence="3" key="1">
    <citation type="journal article" date="2022" name="Int. J. Mol. Sci.">
        <title>Draft Genome of Tanacetum Coccineum: Genomic Comparison of Closely Related Tanacetum-Family Plants.</title>
        <authorList>
            <person name="Yamashiro T."/>
            <person name="Shiraishi A."/>
            <person name="Nakayama K."/>
            <person name="Satake H."/>
        </authorList>
    </citation>
    <scope>NUCLEOTIDE SEQUENCE</scope>
</reference>
<dbReference type="Proteomes" id="UP001151760">
    <property type="component" value="Unassembled WGS sequence"/>
</dbReference>
<dbReference type="CDD" id="cd09272">
    <property type="entry name" value="RNase_HI_RT_Ty1"/>
    <property type="match status" value="1"/>
</dbReference>
<protein>
    <recommendedName>
        <fullName evidence="5">Reverse transcriptase Ty1/copia-type domain-containing protein</fullName>
    </recommendedName>
</protein>
<organism evidence="3 4">
    <name type="scientific">Tanacetum coccineum</name>
    <dbReference type="NCBI Taxonomy" id="301880"/>
    <lineage>
        <taxon>Eukaryota</taxon>
        <taxon>Viridiplantae</taxon>
        <taxon>Streptophyta</taxon>
        <taxon>Embryophyta</taxon>
        <taxon>Tracheophyta</taxon>
        <taxon>Spermatophyta</taxon>
        <taxon>Magnoliopsida</taxon>
        <taxon>eudicotyledons</taxon>
        <taxon>Gunneridae</taxon>
        <taxon>Pentapetalae</taxon>
        <taxon>asterids</taxon>
        <taxon>campanulids</taxon>
        <taxon>Asterales</taxon>
        <taxon>Asteraceae</taxon>
        <taxon>Asteroideae</taxon>
        <taxon>Anthemideae</taxon>
        <taxon>Anthemidinae</taxon>
        <taxon>Tanacetum</taxon>
    </lineage>
</organism>
<feature type="region of interest" description="Disordered" evidence="2">
    <location>
        <begin position="914"/>
        <end position="942"/>
    </location>
</feature>
<dbReference type="PANTHER" id="PTHR11439">
    <property type="entry name" value="GAG-POL-RELATED RETROTRANSPOSON"/>
    <property type="match status" value="1"/>
</dbReference>
<feature type="region of interest" description="Disordered" evidence="2">
    <location>
        <begin position="658"/>
        <end position="714"/>
    </location>
</feature>
<gene>
    <name evidence="3" type="ORF">Tco_0657454</name>
</gene>
<evidence type="ECO:0008006" key="5">
    <source>
        <dbReference type="Google" id="ProtNLM"/>
    </source>
</evidence>
<feature type="coiled-coil region" evidence="1">
    <location>
        <begin position="978"/>
        <end position="1008"/>
    </location>
</feature>
<keyword evidence="1" id="KW-0175">Coiled coil</keyword>
<evidence type="ECO:0000256" key="2">
    <source>
        <dbReference type="SAM" id="MobiDB-lite"/>
    </source>
</evidence>
<feature type="compositionally biased region" description="Polar residues" evidence="2">
    <location>
        <begin position="697"/>
        <end position="709"/>
    </location>
</feature>
<sequence>MNQKGKGPDWMFDLDILTPSLNYIPVRKENQVDTAVKQSNSVDFEDVDDQQFIVHGSSSIGNKAVSGAIKNDAQNKDSDESTIDKEVPLTIEDQDLQKEFENLMLQETIAHSHMEIQGIASEKRKEKGKEIYDLSESDDDLPKDGIFDGNSFDDENKDSEEEIDLDLNNMDNTIDVSSSSTLRIHKNHPQSQIIGPTASGVKTRKQLQGTPAPYPRSALLSFIYNAMQEGTASIQASKCIWVLCDFQMEKELLALNGSSENKRHERGCRIEAIRIFLAFTSFMDFFVYHNGCQNVHFCMAISQKRNIKPATTPIEAHKSLGKDEEGEDVDVHLYRSMIGCLMYLTTSRPDIMFAVCLCARFQVTPKISHMHAVKRIFRYLKHQPKLGLWYPKDSPFHLEAFSDSDYAGDNHDRRSTSGGCQYLGRRLVSWQCKKQTIVAISSTEAEYVAAACLKLIVRGQVRIINEVAHIEAKVAGKKILVSEASVRTNLMFNDKDGTNILIIKVIWDTLRDIMKEVLHYFLFLNHSLDLNENTLVHTLLHCLSSKSSSWDQFGTNIASALVGLATNQKFNFSKLVFDGMLRNLKDSKPFLMYPRFIQLFLNKQLEGIPKPQTFLPTVVLPPKVFTFMSKCSPKFSGKLTPLTPPMLEVVTAVRAKHSLHTEEEENPTSSHHSDDSSAGDKADNTSPAASERLASPNDYTPTDEVQTSGGDEGNLDLYGLNREVLSLKKQNAKQAAQILRLKKKIKILVKNVQPVIDEYRSFVKIQASLSKKKKLKKAHKQKSSSFKQGRKKVYDGSTSLNEVDVNEGTEVDVNEGTEVDVNEGTEVGVNEGAANVNEVTAEETEGTAGVIKGTAEVYESTAGANLSTGPSMKVLEDEAGPSTFQDESDEFIQDDTLIADILVNISRPRRGAGITIPGNISEQQRPESPTLILDPKDKGKGIMKEEPKKKKLTLQQLRAAETANDEEVARKVAAEWEEEKERKRIAGLERLQAELEDDEMIAAELQRTKRENFTEEQKAKFLVETIAAQRRFRAKQQATLRRSKPPTISQLRNQMMKYIRNVGGKAYKNRTKVIMTRIQGIFRGKVKRFNDKFVAIGSTEDEQAIKEMNVKAEEPSKKRKGTIRKMKSSRIIKKRKIQKSDDELKDFLKVVNFEDDCAQDVEVMEQHSLISRFSIVQSPEGEYIVVQRANGHIRAFNTLNEILHILDRQDLYHLHRLVIEYYEHIPPTGLGLILHGDLTTMMETTEESDDELWRNQTEWEIISWRFYESTGVHILELENGTMIHMLVEQRYPLTRELMQRMLEHKLEVQKETEDALNVIRFVMKQKEDLEREEE</sequence>